<evidence type="ECO:0000259" key="1">
    <source>
        <dbReference type="PROSITE" id="PS50824"/>
    </source>
</evidence>
<sequence>MERTGRALLLEALDDLGWGDLKRFKKKLRAAQLEKGYKAIPWGQLEKGDPVDVSNLLISHYGECYGVEVTVQVLGDINQRGSAELVRNEPGREQGYLTAGCWKETRSLTARDAELLEMQPCKETLSSFKLHPGWKYRTCSSSKKQAEIIRPETQSDWRGNGLSAPFSPQLISCVLLPIFCAASVSL</sequence>
<dbReference type="SUPFAM" id="SSF47986">
    <property type="entry name" value="DEATH domain"/>
    <property type="match status" value="1"/>
</dbReference>
<evidence type="ECO:0000313" key="3">
    <source>
        <dbReference type="Proteomes" id="UP000031443"/>
    </source>
</evidence>
<dbReference type="AlphaFoldDB" id="M7AXB0"/>
<dbReference type="InterPro" id="IPR011029">
    <property type="entry name" value="DEATH-like_dom_sf"/>
</dbReference>
<feature type="domain" description="Pyrin" evidence="1">
    <location>
        <begin position="1"/>
        <end position="92"/>
    </location>
</feature>
<reference evidence="3" key="1">
    <citation type="journal article" date="2013" name="Nat. Genet.">
        <title>The draft genomes of soft-shell turtle and green sea turtle yield insights into the development and evolution of the turtle-specific body plan.</title>
        <authorList>
            <person name="Wang Z."/>
            <person name="Pascual-Anaya J."/>
            <person name="Zadissa A."/>
            <person name="Li W."/>
            <person name="Niimura Y."/>
            <person name="Huang Z."/>
            <person name="Li C."/>
            <person name="White S."/>
            <person name="Xiong Z."/>
            <person name="Fang D."/>
            <person name="Wang B."/>
            <person name="Ming Y."/>
            <person name="Chen Y."/>
            <person name="Zheng Y."/>
            <person name="Kuraku S."/>
            <person name="Pignatelli M."/>
            <person name="Herrero J."/>
            <person name="Beal K."/>
            <person name="Nozawa M."/>
            <person name="Li Q."/>
            <person name="Wang J."/>
            <person name="Zhang H."/>
            <person name="Yu L."/>
            <person name="Shigenobu S."/>
            <person name="Wang J."/>
            <person name="Liu J."/>
            <person name="Flicek P."/>
            <person name="Searle S."/>
            <person name="Wang J."/>
            <person name="Kuratani S."/>
            <person name="Yin Y."/>
            <person name="Aken B."/>
            <person name="Zhang G."/>
            <person name="Irie N."/>
        </authorList>
    </citation>
    <scope>NUCLEOTIDE SEQUENCE [LARGE SCALE GENOMIC DNA]</scope>
</reference>
<gene>
    <name evidence="2" type="ORF">UY3_13502</name>
</gene>
<name>M7AXB0_CHEMY</name>
<accession>M7AXB0</accession>
<protein>
    <submittedName>
        <fullName evidence="2">Pyrin</fullName>
    </submittedName>
</protein>
<dbReference type="Proteomes" id="UP000031443">
    <property type="component" value="Unassembled WGS sequence"/>
</dbReference>
<dbReference type="CDD" id="cd08321">
    <property type="entry name" value="Pyrin_ASC-like"/>
    <property type="match status" value="1"/>
</dbReference>
<dbReference type="InterPro" id="IPR004020">
    <property type="entry name" value="DAPIN"/>
</dbReference>
<organism evidence="2 3">
    <name type="scientific">Chelonia mydas</name>
    <name type="common">Green sea-turtle</name>
    <name type="synonym">Chelonia agassizi</name>
    <dbReference type="NCBI Taxonomy" id="8469"/>
    <lineage>
        <taxon>Eukaryota</taxon>
        <taxon>Metazoa</taxon>
        <taxon>Chordata</taxon>
        <taxon>Craniata</taxon>
        <taxon>Vertebrata</taxon>
        <taxon>Euteleostomi</taxon>
        <taxon>Archelosauria</taxon>
        <taxon>Testudinata</taxon>
        <taxon>Testudines</taxon>
        <taxon>Cryptodira</taxon>
        <taxon>Durocryptodira</taxon>
        <taxon>Americhelydia</taxon>
        <taxon>Chelonioidea</taxon>
        <taxon>Cheloniidae</taxon>
        <taxon>Chelonia</taxon>
    </lineage>
</organism>
<dbReference type="EMBL" id="KB556459">
    <property type="protein sequence ID" value="EMP29394.1"/>
    <property type="molecule type" value="Genomic_DNA"/>
</dbReference>
<evidence type="ECO:0000313" key="2">
    <source>
        <dbReference type="EMBL" id="EMP29394.1"/>
    </source>
</evidence>
<keyword evidence="3" id="KW-1185">Reference proteome</keyword>
<dbReference type="Pfam" id="PF02758">
    <property type="entry name" value="PYRIN"/>
    <property type="match status" value="1"/>
</dbReference>
<proteinExistence type="predicted"/>
<dbReference type="SMART" id="SM01289">
    <property type="entry name" value="PYRIN"/>
    <property type="match status" value="1"/>
</dbReference>
<dbReference type="Gene3D" id="1.10.533.10">
    <property type="entry name" value="Death Domain, Fas"/>
    <property type="match status" value="1"/>
</dbReference>
<dbReference type="PROSITE" id="PS50824">
    <property type="entry name" value="DAPIN"/>
    <property type="match status" value="1"/>
</dbReference>